<name>A0A7W9T084_9BACT</name>
<dbReference type="Proteomes" id="UP000532746">
    <property type="component" value="Unassembled WGS sequence"/>
</dbReference>
<dbReference type="EMBL" id="JACHGG010000002">
    <property type="protein sequence ID" value="MBB6059192.1"/>
    <property type="molecule type" value="Genomic_DNA"/>
</dbReference>
<dbReference type="GO" id="GO:0016746">
    <property type="term" value="F:acyltransferase activity"/>
    <property type="evidence" value="ECO:0007669"/>
    <property type="project" value="UniProtKB-KW"/>
</dbReference>
<comment type="caution">
    <text evidence="1">The sequence shown here is derived from an EMBL/GenBank/DDBJ whole genome shotgun (WGS) entry which is preliminary data.</text>
</comment>
<organism evidence="1 2">
    <name type="scientific">Hymenobacter luteus</name>
    <dbReference type="NCBI Taxonomy" id="1411122"/>
    <lineage>
        <taxon>Bacteria</taxon>
        <taxon>Pseudomonadati</taxon>
        <taxon>Bacteroidota</taxon>
        <taxon>Cytophagia</taxon>
        <taxon>Cytophagales</taxon>
        <taxon>Hymenobacteraceae</taxon>
        <taxon>Hymenobacter</taxon>
    </lineage>
</organism>
<protein>
    <submittedName>
        <fullName evidence="1">dTDP-4-amino-4,6-dideoxy-D-galactose acyltransferase</fullName>
        <ecNumber evidence="1">2.3.1.210</ecNumber>
    </submittedName>
</protein>
<keyword evidence="1" id="KW-0012">Acyltransferase</keyword>
<gene>
    <name evidence="1" type="ORF">HNQ93_002038</name>
</gene>
<accession>A0A7W9T084</accession>
<dbReference type="AlphaFoldDB" id="A0A7W9T084"/>
<keyword evidence="2" id="KW-1185">Reference proteome</keyword>
<evidence type="ECO:0000313" key="1">
    <source>
        <dbReference type="EMBL" id="MBB6059192.1"/>
    </source>
</evidence>
<proteinExistence type="predicted"/>
<dbReference type="Gene3D" id="3.40.630.30">
    <property type="match status" value="1"/>
</dbReference>
<sequence length="310" mass="34308">MQFAEQLAARRPALLAAVPYAALPGIAPETVFEQLVRPRLQEFTRQAGHFRWVEGVGEEQVVFLYRHLPWDTTFFGRAMARLQAVVFGPAVRLPGLTAAIRQFSRHLAATGQQHCYCEVAAPDALLLTALGRAGWATVETRLHYYHTLQPLPATRYPVRRATAEDAEAVRRVAAINRNPADRFHTDPFFSPEQGDAFLGEYAAATVRGYADVVLVPQHGPLDSFLAIGYLAADARLLGCPLGRVVLTAVGAQNQGWHRPLLAETLWHLHQRGSRYALLTTQAANRAVIHNCEVLGFRLGGLTHIVSWQAR</sequence>
<reference evidence="1 2" key="1">
    <citation type="submission" date="2020-08" db="EMBL/GenBank/DDBJ databases">
        <title>Genomic Encyclopedia of Type Strains, Phase IV (KMG-IV): sequencing the most valuable type-strain genomes for metagenomic binning, comparative biology and taxonomic classification.</title>
        <authorList>
            <person name="Goeker M."/>
        </authorList>
    </citation>
    <scope>NUCLEOTIDE SEQUENCE [LARGE SCALE GENOMIC DNA]</scope>
    <source>
        <strain evidence="1 2">DSM 26718</strain>
    </source>
</reference>
<keyword evidence="1" id="KW-0808">Transferase</keyword>
<dbReference type="EC" id="2.3.1.210" evidence="1"/>
<dbReference type="RefSeq" id="WP_183402676.1">
    <property type="nucleotide sequence ID" value="NZ_JACHGG010000002.1"/>
</dbReference>
<evidence type="ECO:0000313" key="2">
    <source>
        <dbReference type="Proteomes" id="UP000532746"/>
    </source>
</evidence>
<dbReference type="InterPro" id="IPR016181">
    <property type="entry name" value="Acyl_CoA_acyltransferase"/>
</dbReference>
<dbReference type="SUPFAM" id="SSF55729">
    <property type="entry name" value="Acyl-CoA N-acyltransferases (Nat)"/>
    <property type="match status" value="1"/>
</dbReference>